<feature type="repeat" description="ANK" evidence="3">
    <location>
        <begin position="288"/>
        <end position="320"/>
    </location>
</feature>
<dbReference type="PANTHER" id="PTHR24173">
    <property type="entry name" value="ANKYRIN REPEAT CONTAINING"/>
    <property type="match status" value="1"/>
</dbReference>
<feature type="repeat" description="ANK" evidence="3">
    <location>
        <begin position="359"/>
        <end position="391"/>
    </location>
</feature>
<evidence type="ECO:0000313" key="5">
    <source>
        <dbReference type="EMBL" id="CAE0843918.1"/>
    </source>
</evidence>
<name>A0A7S4GQK0_OXYMA</name>
<protein>
    <submittedName>
        <fullName evidence="5">Uncharacterized protein</fullName>
    </submittedName>
</protein>
<dbReference type="Pfam" id="PF12796">
    <property type="entry name" value="Ank_2"/>
    <property type="match status" value="2"/>
</dbReference>
<dbReference type="EMBL" id="HBJB01003480">
    <property type="protein sequence ID" value="CAE0843918.1"/>
    <property type="molecule type" value="Transcribed_RNA"/>
</dbReference>
<evidence type="ECO:0000256" key="4">
    <source>
        <dbReference type="SAM" id="MobiDB-lite"/>
    </source>
</evidence>
<dbReference type="SUPFAM" id="SSF48403">
    <property type="entry name" value="Ankyrin repeat"/>
    <property type="match status" value="1"/>
</dbReference>
<dbReference type="InterPro" id="IPR036770">
    <property type="entry name" value="Ankyrin_rpt-contain_sf"/>
</dbReference>
<dbReference type="PANTHER" id="PTHR24173:SF74">
    <property type="entry name" value="ANKYRIN REPEAT DOMAIN-CONTAINING PROTEIN 16"/>
    <property type="match status" value="1"/>
</dbReference>
<sequence>MGNAMVDAGVAVCSPECIHTVQSHVEVIPLPCNDQSKHVLTEIKVKLTKQKAEDKRQRRKSLTRTMSTAEPEDSPTLAVPTMAPRTMSTAEPEDSPTLAVPTMAPRTMSSIGRTKSLQAPIQMQRTLSAIGRTRSRQSESSPDFSTAMSNRRSSKGSIASWAESRRGSKASLSGSDWMTTPTSELRKWDLVRHKFWSGELLGKKLHKMCFVELAAQAKRVQEELVTACMRGDLRKATRAVEHGANVSAPNARGVTPVMLASTAVGKSAQEALILLLDKGAEINAQAANGWNALLHACRSGKLQAVELLLDRGAQVSALSVDKQSCLVMAILEGSLELVQFLFERHPSAATALLGTPDTNGQTPIFHAARVGKADIVKFLLEKGASANDKDSQGRRPLMMACEAGKQKVAKLLTAQPKVNVNAMDSRHFSSLMYACAGGWEELAMWLLTEKNADPSLVAVSGETAASLGQKLGLKKFLGACKRHARALEG</sequence>
<evidence type="ECO:0000256" key="2">
    <source>
        <dbReference type="ARBA" id="ARBA00023043"/>
    </source>
</evidence>
<accession>A0A7S4GQK0</accession>
<dbReference type="SMART" id="SM00248">
    <property type="entry name" value="ANK"/>
    <property type="match status" value="6"/>
</dbReference>
<gene>
    <name evidence="5" type="ORF">OMAR00294_LOCUS2825</name>
</gene>
<feature type="region of interest" description="Disordered" evidence="4">
    <location>
        <begin position="128"/>
        <end position="178"/>
    </location>
</feature>
<evidence type="ECO:0000256" key="1">
    <source>
        <dbReference type="ARBA" id="ARBA00022737"/>
    </source>
</evidence>
<proteinExistence type="predicted"/>
<dbReference type="Gene3D" id="1.25.40.20">
    <property type="entry name" value="Ankyrin repeat-containing domain"/>
    <property type="match status" value="2"/>
</dbReference>
<dbReference type="PROSITE" id="PS50297">
    <property type="entry name" value="ANK_REP_REGION"/>
    <property type="match status" value="2"/>
</dbReference>
<keyword evidence="2 3" id="KW-0040">ANK repeat</keyword>
<dbReference type="PROSITE" id="PS50088">
    <property type="entry name" value="ANK_REPEAT"/>
    <property type="match status" value="2"/>
</dbReference>
<evidence type="ECO:0000256" key="3">
    <source>
        <dbReference type="PROSITE-ProRule" id="PRU00023"/>
    </source>
</evidence>
<feature type="region of interest" description="Disordered" evidence="4">
    <location>
        <begin position="51"/>
        <end position="101"/>
    </location>
</feature>
<keyword evidence="1" id="KW-0677">Repeat</keyword>
<organism evidence="5">
    <name type="scientific">Oxyrrhis marina</name>
    <name type="common">Dinoflagellate</name>
    <dbReference type="NCBI Taxonomy" id="2969"/>
    <lineage>
        <taxon>Eukaryota</taxon>
        <taxon>Sar</taxon>
        <taxon>Alveolata</taxon>
        <taxon>Dinophyceae</taxon>
        <taxon>Oxyrrhinales</taxon>
        <taxon>Oxyrrhinaceae</taxon>
        <taxon>Oxyrrhis</taxon>
    </lineage>
</organism>
<dbReference type="InterPro" id="IPR002110">
    <property type="entry name" value="Ankyrin_rpt"/>
</dbReference>
<dbReference type="AlphaFoldDB" id="A0A7S4GQK0"/>
<feature type="compositionally biased region" description="Polar residues" evidence="4">
    <location>
        <begin position="138"/>
        <end position="157"/>
    </location>
</feature>
<reference evidence="5" key="1">
    <citation type="submission" date="2021-01" db="EMBL/GenBank/DDBJ databases">
        <authorList>
            <person name="Corre E."/>
            <person name="Pelletier E."/>
            <person name="Niang G."/>
            <person name="Scheremetjew M."/>
            <person name="Finn R."/>
            <person name="Kale V."/>
            <person name="Holt S."/>
            <person name="Cochrane G."/>
            <person name="Meng A."/>
            <person name="Brown T."/>
            <person name="Cohen L."/>
        </authorList>
    </citation>
    <scope>NUCLEOTIDE SEQUENCE</scope>
    <source>
        <strain evidence="5">LB1974</strain>
    </source>
</reference>